<protein>
    <submittedName>
        <fullName evidence="1">Uncharacterized protein</fullName>
    </submittedName>
</protein>
<evidence type="ECO:0000313" key="1">
    <source>
        <dbReference type="EMBL" id="GAH53944.1"/>
    </source>
</evidence>
<comment type="caution">
    <text evidence="1">The sequence shown here is derived from an EMBL/GenBank/DDBJ whole genome shotgun (WGS) entry which is preliminary data.</text>
</comment>
<gene>
    <name evidence="1" type="ORF">S03H2_34213</name>
</gene>
<organism evidence="1">
    <name type="scientific">marine sediment metagenome</name>
    <dbReference type="NCBI Taxonomy" id="412755"/>
    <lineage>
        <taxon>unclassified sequences</taxon>
        <taxon>metagenomes</taxon>
        <taxon>ecological metagenomes</taxon>
    </lineage>
</organism>
<reference evidence="1" key="1">
    <citation type="journal article" date="2014" name="Front. Microbiol.">
        <title>High frequency of phylogenetically diverse reductive dehalogenase-homologous genes in deep subseafloor sedimentary metagenomes.</title>
        <authorList>
            <person name="Kawai M."/>
            <person name="Futagami T."/>
            <person name="Toyoda A."/>
            <person name="Takaki Y."/>
            <person name="Nishi S."/>
            <person name="Hori S."/>
            <person name="Arai W."/>
            <person name="Tsubouchi T."/>
            <person name="Morono Y."/>
            <person name="Uchiyama I."/>
            <person name="Ito T."/>
            <person name="Fujiyama A."/>
            <person name="Inagaki F."/>
            <person name="Takami H."/>
        </authorList>
    </citation>
    <scope>NUCLEOTIDE SEQUENCE</scope>
    <source>
        <strain evidence="1">Expedition CK06-06</strain>
    </source>
</reference>
<dbReference type="EMBL" id="BARU01020859">
    <property type="protein sequence ID" value="GAH53944.1"/>
    <property type="molecule type" value="Genomic_DNA"/>
</dbReference>
<proteinExistence type="predicted"/>
<dbReference type="AlphaFoldDB" id="X1HJE9"/>
<name>X1HJE9_9ZZZZ</name>
<sequence length="66" mass="7587">ENCNIVVEYGILSLKDCEFNDCRLTVKGPAENIIKIAKLFFPQIPIIEREPQKVVLKGLDDLEVWK</sequence>
<accession>X1HJE9</accession>
<feature type="non-terminal residue" evidence="1">
    <location>
        <position position="1"/>
    </location>
</feature>